<reference evidence="2" key="1">
    <citation type="submission" date="2022-12" db="EMBL/GenBank/DDBJ databases">
        <title>Genome assemblies of Blomia tropicalis.</title>
        <authorList>
            <person name="Cui Y."/>
        </authorList>
    </citation>
    <scope>NUCLEOTIDE SEQUENCE</scope>
    <source>
        <tissue evidence="2">Adult mites</tissue>
    </source>
</reference>
<dbReference type="InterPro" id="IPR009003">
    <property type="entry name" value="Peptidase_S1_PA"/>
</dbReference>
<dbReference type="SUPFAM" id="SSF50494">
    <property type="entry name" value="Trypsin-like serine proteases"/>
    <property type="match status" value="1"/>
</dbReference>
<comment type="caution">
    <text evidence="2">The sequence shown here is derived from an EMBL/GenBank/DDBJ whole genome shotgun (WGS) entry which is preliminary data.</text>
</comment>
<sequence>MTGFGFSEQSFYNYTENLQIGSFLVLGKDVCELFKPSMTDELFCSGGNNATPGFGDAGGPAVLENTFIGIILTERTQPERTMNWFTNIGSYVEWINEYIINT</sequence>
<dbReference type="InterPro" id="IPR043504">
    <property type="entry name" value="Peptidase_S1_PA_chymotrypsin"/>
</dbReference>
<gene>
    <name evidence="2" type="ORF">RDWZM_001396</name>
</gene>
<dbReference type="Proteomes" id="UP001142055">
    <property type="component" value="Chromosome 1"/>
</dbReference>
<protein>
    <recommendedName>
        <fullName evidence="1">Peptidase S1 domain-containing protein</fullName>
    </recommendedName>
</protein>
<dbReference type="EMBL" id="JAPWDV010000001">
    <property type="protein sequence ID" value="KAJ6222851.1"/>
    <property type="molecule type" value="Genomic_DNA"/>
</dbReference>
<keyword evidence="3" id="KW-1185">Reference proteome</keyword>
<accession>A0A9Q0RRA4</accession>
<feature type="domain" description="Peptidase S1" evidence="1">
    <location>
        <begin position="11"/>
        <end position="95"/>
    </location>
</feature>
<name>A0A9Q0RRA4_BLOTA</name>
<dbReference type="InterPro" id="IPR001254">
    <property type="entry name" value="Trypsin_dom"/>
</dbReference>
<dbReference type="GO" id="GO:0004252">
    <property type="term" value="F:serine-type endopeptidase activity"/>
    <property type="evidence" value="ECO:0007669"/>
    <property type="project" value="InterPro"/>
</dbReference>
<evidence type="ECO:0000313" key="2">
    <source>
        <dbReference type="EMBL" id="KAJ6222851.1"/>
    </source>
</evidence>
<dbReference type="Gene3D" id="2.40.10.10">
    <property type="entry name" value="Trypsin-like serine proteases"/>
    <property type="match status" value="1"/>
</dbReference>
<evidence type="ECO:0000313" key="3">
    <source>
        <dbReference type="Proteomes" id="UP001142055"/>
    </source>
</evidence>
<dbReference type="AlphaFoldDB" id="A0A9Q0RRA4"/>
<proteinExistence type="predicted"/>
<organism evidence="2 3">
    <name type="scientific">Blomia tropicalis</name>
    <name type="common">Mite</name>
    <dbReference type="NCBI Taxonomy" id="40697"/>
    <lineage>
        <taxon>Eukaryota</taxon>
        <taxon>Metazoa</taxon>
        <taxon>Ecdysozoa</taxon>
        <taxon>Arthropoda</taxon>
        <taxon>Chelicerata</taxon>
        <taxon>Arachnida</taxon>
        <taxon>Acari</taxon>
        <taxon>Acariformes</taxon>
        <taxon>Sarcoptiformes</taxon>
        <taxon>Astigmata</taxon>
        <taxon>Glycyphagoidea</taxon>
        <taxon>Echimyopodidae</taxon>
        <taxon>Blomia</taxon>
    </lineage>
</organism>
<dbReference type="GO" id="GO:0006508">
    <property type="term" value="P:proteolysis"/>
    <property type="evidence" value="ECO:0007669"/>
    <property type="project" value="InterPro"/>
</dbReference>
<dbReference type="Pfam" id="PF00089">
    <property type="entry name" value="Trypsin"/>
    <property type="match status" value="1"/>
</dbReference>
<evidence type="ECO:0000259" key="1">
    <source>
        <dbReference type="Pfam" id="PF00089"/>
    </source>
</evidence>